<protein>
    <submittedName>
        <fullName evidence="1">Uncharacterized protein</fullName>
    </submittedName>
</protein>
<gene>
    <name evidence="1" type="ORF">NRO40_26230</name>
</gene>
<sequence length="305" mass="33313">MDNVWIEPGGRADPGYTDDQLERARVFAEQDVQASRVQLAARFGLGDVCAEIAEQSSLGMSSALGPLARQLGYAADTLERYLRVTALAGGELRERLTASSVHVPWKCVVTACVTDPAERAHRVGLLLGRLASAERAGWPAVLDAGEYCRALGLADGAACGMGTPGEVIAQLGREGVRAAVVAELTKTPEAVLSILRAPAVREVLQDQEVARYVREQMRPVPNPDEELVNELIGADERDPRADWTIRYFGLAHKCREILLLGPDDFVHIDDPDVWQSVESIRDSVVSWADRVLEKRPRTIRLLSGK</sequence>
<evidence type="ECO:0000313" key="1">
    <source>
        <dbReference type="EMBL" id="UUS33976.1"/>
    </source>
</evidence>
<organism evidence="1 2">
    <name type="scientific">Streptomyces changanensis</name>
    <dbReference type="NCBI Taxonomy" id="2964669"/>
    <lineage>
        <taxon>Bacteria</taxon>
        <taxon>Bacillati</taxon>
        <taxon>Actinomycetota</taxon>
        <taxon>Actinomycetes</taxon>
        <taxon>Kitasatosporales</taxon>
        <taxon>Streptomycetaceae</taxon>
        <taxon>Streptomyces</taxon>
    </lineage>
</organism>
<reference evidence="1" key="1">
    <citation type="submission" date="2022-08" db="EMBL/GenBank/DDBJ databases">
        <title>Streptomyces changanensis sp. nov., an actinomycete isolated from soil.</title>
        <authorList>
            <person name="Wu H."/>
            <person name="Han L."/>
        </authorList>
    </citation>
    <scope>NUCLEOTIDE SEQUENCE</scope>
    <source>
        <strain evidence="1">HL-66</strain>
    </source>
</reference>
<dbReference type="RefSeq" id="WP_257375522.1">
    <property type="nucleotide sequence ID" value="NZ_CP102332.1"/>
</dbReference>
<keyword evidence="2" id="KW-1185">Reference proteome</keyword>
<dbReference type="EMBL" id="CP102332">
    <property type="protein sequence ID" value="UUS33976.1"/>
    <property type="molecule type" value="Genomic_DNA"/>
</dbReference>
<dbReference type="Proteomes" id="UP001060150">
    <property type="component" value="Chromosome"/>
</dbReference>
<evidence type="ECO:0000313" key="2">
    <source>
        <dbReference type="Proteomes" id="UP001060150"/>
    </source>
</evidence>
<name>A0ABY5NDF6_9ACTN</name>
<proteinExistence type="predicted"/>
<accession>A0ABY5NDF6</accession>